<evidence type="ECO:0000256" key="4">
    <source>
        <dbReference type="ARBA" id="ARBA00022989"/>
    </source>
</evidence>
<feature type="transmembrane region" description="Helical" evidence="6">
    <location>
        <begin position="21"/>
        <end position="41"/>
    </location>
</feature>
<keyword evidence="4 6" id="KW-1133">Transmembrane helix</keyword>
<feature type="transmembrane region" description="Helical" evidence="6">
    <location>
        <begin position="424"/>
        <end position="446"/>
    </location>
</feature>
<keyword evidence="5 6" id="KW-0472">Membrane</keyword>
<dbReference type="OrthoDB" id="9775544at2"/>
<dbReference type="Pfam" id="PF02687">
    <property type="entry name" value="FtsX"/>
    <property type="match status" value="2"/>
</dbReference>
<keyword evidence="9" id="KW-1185">Reference proteome</keyword>
<comment type="subcellular location">
    <subcellularLocation>
        <location evidence="1">Cell membrane</location>
        <topology evidence="1">Multi-pass membrane protein</topology>
    </subcellularLocation>
</comment>
<evidence type="ECO:0000256" key="6">
    <source>
        <dbReference type="SAM" id="Phobius"/>
    </source>
</evidence>
<dbReference type="AlphaFoldDB" id="A0A1Y5S7T0"/>
<feature type="transmembrane region" description="Helical" evidence="6">
    <location>
        <begin position="395"/>
        <end position="418"/>
    </location>
</feature>
<evidence type="ECO:0000256" key="5">
    <source>
        <dbReference type="ARBA" id="ARBA00023136"/>
    </source>
</evidence>
<dbReference type="GO" id="GO:0005886">
    <property type="term" value="C:plasma membrane"/>
    <property type="evidence" value="ECO:0007669"/>
    <property type="project" value="UniProtKB-SubCell"/>
</dbReference>
<protein>
    <submittedName>
        <fullName evidence="8">FtsX-like permease family protein</fullName>
    </submittedName>
</protein>
<feature type="domain" description="ABC3 transporter permease C-terminal" evidence="7">
    <location>
        <begin position="720"/>
        <end position="828"/>
    </location>
</feature>
<organism evidence="8 9">
    <name type="scientific">Pacificibacter marinus</name>
    <dbReference type="NCBI Taxonomy" id="658057"/>
    <lineage>
        <taxon>Bacteria</taxon>
        <taxon>Pseudomonadati</taxon>
        <taxon>Pseudomonadota</taxon>
        <taxon>Alphaproteobacteria</taxon>
        <taxon>Rhodobacterales</taxon>
        <taxon>Roseobacteraceae</taxon>
        <taxon>Pacificibacter</taxon>
    </lineage>
</organism>
<feature type="transmembrane region" description="Helical" evidence="6">
    <location>
        <begin position="712"/>
        <end position="738"/>
    </location>
</feature>
<evidence type="ECO:0000256" key="2">
    <source>
        <dbReference type="ARBA" id="ARBA00022475"/>
    </source>
</evidence>
<dbReference type="STRING" id="658057.SAMN04488032_106129"/>
<sequence length="840" mass="88362">MSVAIAWKIARRELRGGLRGFRVLVACLALGVAAIAAVTSVRESISAGLDREGAALLGGDAELEFTYRFASDAERAWLEDNSLALSEIADFRSMITHGDERALTQVKSVDAAYPLIGSVVLSPDMPLSAALKGRDGVAGAVLDPMLIERLGLSLGDDILVGGLPFIVMAELSREPDNASAGFSLGPRSIVSTAALKGSNLLSPGTLFETAYRLKLPNGTDLDVAKDNATKALSDAAFRWRDARNGAPGVSRFVDRLGAFLVLVGLAGLAVGGVGVSAAVSAYLDRKTTIIATLKTLGAERATIFMVYAFQLGVLTCAAIVIGLGIGAAVPILVAPFIEAALPVPAQIGVYPQSLIEATIYGLLAATIFVTWPLARTEKIRPAALYRNAQLGLSGLPRLPYLITMMVLVALLVGCAIVFTGSFGLVLWSFAGLAAAFALLVLCAALLRRLATWMAKRRFAKGRPSLRLALGSVGGPSGETMSVVLSLGLGLTVLSAVGQIDTNLRGAISNELPAVAPSYFVVDIQKDQIDGFTTELAATTGVRKFETAPMLRGIITKINGQDAATVAGNHWVIRGDRGVTYSATKPENARITQGAWWPETYDGDPQISFAAEEAAEIGLSLGDTLTLNVLGRDITSRITSFREVDFSGAGMGFVLSMNPAAIQGAPHTYIATIYADEDAEAPLIRSLSKAYPNITTIRVRDAIDRVVTIMQSIAAATTLGALATLITGAVVLIGAAAAGEEKRRYEAAILKTLGATRLRILWSFALRSIYMGVAAGCVAIFAGGVGGWAVTHFVMDTSFAFDWRASIIIVLGGIGVTLSTSLWFSWRAMLVRPAGVLRSKD</sequence>
<gene>
    <name evidence="8" type="ORF">PAM7971_01424</name>
</gene>
<accession>A0A1Y5S7T0</accession>
<reference evidence="8 9" key="1">
    <citation type="submission" date="2017-03" db="EMBL/GenBank/DDBJ databases">
        <authorList>
            <person name="Afonso C.L."/>
            <person name="Miller P.J."/>
            <person name="Scott M.A."/>
            <person name="Spackman E."/>
            <person name="Goraichik I."/>
            <person name="Dimitrov K.M."/>
            <person name="Suarez D.L."/>
            <person name="Swayne D.E."/>
        </authorList>
    </citation>
    <scope>NUCLEOTIDE SEQUENCE [LARGE SCALE GENOMIC DNA]</scope>
    <source>
        <strain evidence="8 9">CECT 7971</strain>
    </source>
</reference>
<evidence type="ECO:0000256" key="1">
    <source>
        <dbReference type="ARBA" id="ARBA00004651"/>
    </source>
</evidence>
<dbReference type="InterPro" id="IPR038766">
    <property type="entry name" value="Membrane_comp_ABC_pdt"/>
</dbReference>
<feature type="transmembrane region" description="Helical" evidence="6">
    <location>
        <begin position="467"/>
        <end position="493"/>
    </location>
</feature>
<evidence type="ECO:0000259" key="7">
    <source>
        <dbReference type="Pfam" id="PF02687"/>
    </source>
</evidence>
<name>A0A1Y5S7T0_9RHOB</name>
<evidence type="ECO:0000256" key="3">
    <source>
        <dbReference type="ARBA" id="ARBA00022692"/>
    </source>
</evidence>
<feature type="transmembrane region" description="Helical" evidence="6">
    <location>
        <begin position="802"/>
        <end position="823"/>
    </location>
</feature>
<feature type="transmembrane region" description="Helical" evidence="6">
    <location>
        <begin position="304"/>
        <end position="337"/>
    </location>
</feature>
<feature type="transmembrane region" description="Helical" evidence="6">
    <location>
        <begin position="357"/>
        <end position="374"/>
    </location>
</feature>
<dbReference type="PANTHER" id="PTHR30287:SF1">
    <property type="entry name" value="INNER MEMBRANE PROTEIN"/>
    <property type="match status" value="1"/>
</dbReference>
<feature type="transmembrane region" description="Helical" evidence="6">
    <location>
        <begin position="256"/>
        <end position="283"/>
    </location>
</feature>
<proteinExistence type="predicted"/>
<evidence type="ECO:0000313" key="8">
    <source>
        <dbReference type="EMBL" id="SLN33819.1"/>
    </source>
</evidence>
<feature type="domain" description="ABC3 transporter permease C-terminal" evidence="7">
    <location>
        <begin position="263"/>
        <end position="376"/>
    </location>
</feature>
<dbReference type="PANTHER" id="PTHR30287">
    <property type="entry name" value="MEMBRANE COMPONENT OF PREDICTED ABC SUPERFAMILY METABOLITE UPTAKE TRANSPORTER"/>
    <property type="match status" value="1"/>
</dbReference>
<feature type="transmembrane region" description="Helical" evidence="6">
    <location>
        <begin position="759"/>
        <end position="782"/>
    </location>
</feature>
<dbReference type="Proteomes" id="UP000193307">
    <property type="component" value="Unassembled WGS sequence"/>
</dbReference>
<dbReference type="InterPro" id="IPR003838">
    <property type="entry name" value="ABC3_permease_C"/>
</dbReference>
<keyword evidence="3 6" id="KW-0812">Transmembrane</keyword>
<keyword evidence="2" id="KW-1003">Cell membrane</keyword>
<evidence type="ECO:0000313" key="9">
    <source>
        <dbReference type="Proteomes" id="UP000193307"/>
    </source>
</evidence>
<dbReference type="EMBL" id="FWFW01000003">
    <property type="protein sequence ID" value="SLN33819.1"/>
    <property type="molecule type" value="Genomic_DNA"/>
</dbReference>
<dbReference type="RefSeq" id="WP_085848300.1">
    <property type="nucleotide sequence ID" value="NZ_FNZV01000006.1"/>
</dbReference>